<evidence type="ECO:0000256" key="4">
    <source>
        <dbReference type="PIRSR" id="PIRSR000390-2"/>
    </source>
</evidence>
<dbReference type="InterPro" id="IPR015424">
    <property type="entry name" value="PyrdxlP-dep_Trfase"/>
</dbReference>
<evidence type="ECO:0000313" key="7">
    <source>
        <dbReference type="EMBL" id="PLR94085.1"/>
    </source>
</evidence>
<organism evidence="6 8">
    <name type="scientific">Bacillus canaveralius</name>
    <dbReference type="NCBI Taxonomy" id="1403243"/>
    <lineage>
        <taxon>Bacteria</taxon>
        <taxon>Bacillati</taxon>
        <taxon>Bacillota</taxon>
        <taxon>Bacilli</taxon>
        <taxon>Bacillales</taxon>
        <taxon>Bacillaceae</taxon>
        <taxon>Bacillus</taxon>
    </lineage>
</organism>
<evidence type="ECO:0000256" key="5">
    <source>
        <dbReference type="RuleBase" id="RU004508"/>
    </source>
</evidence>
<name>A0A2N5GMK1_9BACI</name>
<accession>A0A2N5GMK1</accession>
<sequence>MIEIPFLKPKVIPYEKYVNYLKYIDESKIYSNYGPLNRMFEDRILLEYFNGIGAVTTVNNATTGLILAINELKRPRGKYALMPSFTFSATPLAAMWCGLEPYFIDIDENTWEMDRDHLSSALNRLGDEVAIVIPYATFGNNIDLSYYSLIHQQGIPVVIDAAPGFGASDQGTQFGQDFSGAVVYSFHATKPFGIGEGGLVYSSDEEIIHKVRASGNFGYLGTRESKSMGLNSKLPELFAAIGLATLDHLSEKIASRLRVIESYQKELEAHNLISLGWKTQQTTGQIPHQFFSVLCPVGEYNDYYIKKLGEKKIQALKYFSPACHEQEQFIKFFHSDLTITEGISKRILSLPFWEGMEQDTISRIIKTLIS</sequence>
<evidence type="ECO:0000313" key="9">
    <source>
        <dbReference type="Proteomes" id="UP000235114"/>
    </source>
</evidence>
<dbReference type="GO" id="GO:0000271">
    <property type="term" value="P:polysaccharide biosynthetic process"/>
    <property type="evidence" value="ECO:0007669"/>
    <property type="project" value="TreeGrafter"/>
</dbReference>
<dbReference type="PIRSF" id="PIRSF000390">
    <property type="entry name" value="PLP_StrS"/>
    <property type="match status" value="1"/>
</dbReference>
<gene>
    <name evidence="6" type="ORF">CU635_09800</name>
    <name evidence="7" type="ORF">CVD25_16725</name>
</gene>
<evidence type="ECO:0000256" key="1">
    <source>
        <dbReference type="ARBA" id="ARBA00022898"/>
    </source>
</evidence>
<protein>
    <submittedName>
        <fullName evidence="6">Aminotransferase DegT</fullName>
    </submittedName>
</protein>
<evidence type="ECO:0000313" key="6">
    <source>
        <dbReference type="EMBL" id="PLR83167.1"/>
    </source>
</evidence>
<dbReference type="EMBL" id="PGVA01000023">
    <property type="protein sequence ID" value="PLR83167.1"/>
    <property type="molecule type" value="Genomic_DNA"/>
</dbReference>
<dbReference type="PANTHER" id="PTHR30244">
    <property type="entry name" value="TRANSAMINASE"/>
    <property type="match status" value="1"/>
</dbReference>
<dbReference type="Proteomes" id="UP000235114">
    <property type="component" value="Unassembled WGS sequence"/>
</dbReference>
<evidence type="ECO:0000256" key="2">
    <source>
        <dbReference type="ARBA" id="ARBA00037999"/>
    </source>
</evidence>
<dbReference type="RefSeq" id="WP_101577189.1">
    <property type="nucleotide sequence ID" value="NZ_PGVA01000023.1"/>
</dbReference>
<keyword evidence="6" id="KW-0808">Transferase</keyword>
<reference evidence="6 8" key="1">
    <citation type="submission" date="2017-11" db="EMBL/GenBank/DDBJ databases">
        <title>Comparitive Functional Genomics of Dry Heat Resistant strains isolated from the Viking Spacecraft.</title>
        <authorList>
            <person name="Seuylemezian A."/>
            <person name="Cooper K."/>
            <person name="Vaishampayan P."/>
        </authorList>
    </citation>
    <scope>NUCLEOTIDE SEQUENCE [LARGE SCALE GENOMIC DNA]</scope>
    <source>
        <strain evidence="6 8">M4.6</strain>
    </source>
</reference>
<dbReference type="Pfam" id="PF01041">
    <property type="entry name" value="DegT_DnrJ_EryC1"/>
    <property type="match status" value="1"/>
</dbReference>
<comment type="similarity">
    <text evidence="2 5">Belongs to the DegT/DnrJ/EryC1 family.</text>
</comment>
<keyword evidence="6" id="KW-0032">Aminotransferase</keyword>
<dbReference type="PANTHER" id="PTHR30244:SF9">
    <property type="entry name" value="PROTEIN RV3402C"/>
    <property type="match status" value="1"/>
</dbReference>
<dbReference type="EMBL" id="PGVD01000050">
    <property type="protein sequence ID" value="PLR94085.1"/>
    <property type="molecule type" value="Genomic_DNA"/>
</dbReference>
<comment type="caution">
    <text evidence="6">The sequence shown here is derived from an EMBL/GenBank/DDBJ whole genome shotgun (WGS) entry which is preliminary data.</text>
</comment>
<dbReference type="GO" id="GO:0008483">
    <property type="term" value="F:transaminase activity"/>
    <property type="evidence" value="ECO:0007669"/>
    <property type="project" value="UniProtKB-KW"/>
</dbReference>
<keyword evidence="1 4" id="KW-0663">Pyridoxal phosphate</keyword>
<dbReference type="GO" id="GO:0030170">
    <property type="term" value="F:pyridoxal phosphate binding"/>
    <property type="evidence" value="ECO:0007669"/>
    <property type="project" value="TreeGrafter"/>
</dbReference>
<feature type="modified residue" description="N6-(pyridoxal phosphate)lysine" evidence="4">
    <location>
        <position position="190"/>
    </location>
</feature>
<keyword evidence="9" id="KW-1185">Reference proteome</keyword>
<evidence type="ECO:0000313" key="8">
    <source>
        <dbReference type="Proteomes" id="UP000234951"/>
    </source>
</evidence>
<dbReference type="Gene3D" id="3.40.640.10">
    <property type="entry name" value="Type I PLP-dependent aspartate aminotransferase-like (Major domain)"/>
    <property type="match status" value="1"/>
</dbReference>
<dbReference type="OrthoDB" id="9810913at2"/>
<reference evidence="7 9" key="2">
    <citation type="submission" date="2017-12" db="EMBL/GenBank/DDBJ databases">
        <title>Comparative Functional Genomics of Dry Heat Resistant strains isolated from the Viking Spacecraft.</title>
        <authorList>
            <person name="Seuylemezian A."/>
            <person name="Cooper K."/>
            <person name="Vaishampayan P."/>
        </authorList>
    </citation>
    <scope>NUCLEOTIDE SEQUENCE [LARGE SCALE GENOMIC DNA]</scope>
    <source>
        <strain evidence="7 9">ATCC 29669</strain>
    </source>
</reference>
<dbReference type="AlphaFoldDB" id="A0A2N5GMK1"/>
<evidence type="ECO:0000256" key="3">
    <source>
        <dbReference type="PIRSR" id="PIRSR000390-1"/>
    </source>
</evidence>
<proteinExistence type="inferred from homology"/>
<dbReference type="InterPro" id="IPR015421">
    <property type="entry name" value="PyrdxlP-dep_Trfase_major"/>
</dbReference>
<feature type="active site" description="Proton acceptor" evidence="3">
    <location>
        <position position="190"/>
    </location>
</feature>
<dbReference type="InterPro" id="IPR000653">
    <property type="entry name" value="DegT/StrS_aminotransferase"/>
</dbReference>
<dbReference type="Proteomes" id="UP000234951">
    <property type="component" value="Unassembled WGS sequence"/>
</dbReference>
<dbReference type="SUPFAM" id="SSF53383">
    <property type="entry name" value="PLP-dependent transferases"/>
    <property type="match status" value="1"/>
</dbReference>